<dbReference type="InterPro" id="IPR010836">
    <property type="entry name" value="SapC"/>
</dbReference>
<keyword evidence="2" id="KW-1185">Reference proteome</keyword>
<name>A0A553JIK0_SHEHA</name>
<dbReference type="AlphaFoldDB" id="A0A553JIK0"/>
<evidence type="ECO:0000313" key="1">
    <source>
        <dbReference type="EMBL" id="TRY12289.1"/>
    </source>
</evidence>
<dbReference type="RefSeq" id="WP_144042203.1">
    <property type="nucleotide sequence ID" value="NZ_BMPL01000040.1"/>
</dbReference>
<organism evidence="1 2">
    <name type="scientific">Shewanella hanedai</name>
    <name type="common">Alteromonas hanedai</name>
    <dbReference type="NCBI Taxonomy" id="25"/>
    <lineage>
        <taxon>Bacteria</taxon>
        <taxon>Pseudomonadati</taxon>
        <taxon>Pseudomonadota</taxon>
        <taxon>Gammaproteobacteria</taxon>
        <taxon>Alteromonadales</taxon>
        <taxon>Shewanellaceae</taxon>
        <taxon>Shewanella</taxon>
    </lineage>
</organism>
<dbReference type="Proteomes" id="UP000318126">
    <property type="component" value="Unassembled WGS sequence"/>
</dbReference>
<proteinExistence type="predicted"/>
<protein>
    <submittedName>
        <fullName evidence="1">SapC family protein</fullName>
    </submittedName>
</protein>
<dbReference type="EMBL" id="VKGK01000036">
    <property type="protein sequence ID" value="TRY12289.1"/>
    <property type="molecule type" value="Genomic_DNA"/>
</dbReference>
<evidence type="ECO:0000313" key="2">
    <source>
        <dbReference type="Proteomes" id="UP000318126"/>
    </source>
</evidence>
<sequence length="240" mass="26924">MTNISPLNSTQHLNTSIKESKDYSRFASQSLIPIVVQEFSVLANEFPIVFVKNAETGQFTPIAMMGIKNDFNLYCQTENWESSVTPIGFSKAPLSLMQTSQNSDEVMVFIDENSELVSSTEGEKLFEKSGEQTEYLKKRSSALLDLASFTQQTAGITKYFADLSLLTPKQLTVTLNSDTPQVNIDGVYIIDEKVLNELKDEEFLTIKNKGLLPLIYAHLTSLHQIARLITKQNELDKTQP</sequence>
<dbReference type="Pfam" id="PF07277">
    <property type="entry name" value="SapC"/>
    <property type="match status" value="1"/>
</dbReference>
<reference evidence="2" key="1">
    <citation type="submission" date="2019-07" db="EMBL/GenBank/DDBJ databases">
        <title>Shewanella sp. YLB-08 draft genomic sequence.</title>
        <authorList>
            <person name="Yu L."/>
        </authorList>
    </citation>
    <scope>NUCLEOTIDE SEQUENCE [LARGE SCALE GENOMIC DNA]</scope>
    <source>
        <strain evidence="2">JCM 20706</strain>
    </source>
</reference>
<comment type="caution">
    <text evidence="1">The sequence shown here is derived from an EMBL/GenBank/DDBJ whole genome shotgun (WGS) entry which is preliminary data.</text>
</comment>
<dbReference type="OrthoDB" id="9806524at2"/>
<gene>
    <name evidence="1" type="ORF">FN961_21380</name>
</gene>
<accession>A0A553JIK0</accession>